<reference evidence="11 12" key="1">
    <citation type="submission" date="2019-07" db="EMBL/GenBank/DDBJ databases">
        <title>Flavobacterium sp. nov., isolated from glacier ice.</title>
        <authorList>
            <person name="Liu Q."/>
            <person name="Xin Y.-H."/>
        </authorList>
    </citation>
    <scope>NUCLEOTIDE SEQUENCE [LARGE SCALE GENOMIC DNA]</scope>
    <source>
        <strain evidence="11 12">ZT4R6</strain>
    </source>
</reference>
<dbReference type="InterPro" id="IPR010979">
    <property type="entry name" value="Ribosomal_uS13-like_H2TH"/>
</dbReference>
<comment type="caution">
    <text evidence="11">The sequence shown here is derived from an EMBL/GenBank/DDBJ whole genome shotgun (WGS) entry which is preliminary data.</text>
</comment>
<dbReference type="Proteomes" id="UP000320643">
    <property type="component" value="Unassembled WGS sequence"/>
</dbReference>
<dbReference type="Gene3D" id="3.20.190.10">
    <property type="entry name" value="MutM-like, N-terminal"/>
    <property type="match status" value="1"/>
</dbReference>
<dbReference type="InterPro" id="IPR012319">
    <property type="entry name" value="FPG_cat"/>
</dbReference>
<evidence type="ECO:0000256" key="3">
    <source>
        <dbReference type="ARBA" id="ARBA00022763"/>
    </source>
</evidence>
<keyword evidence="4" id="KW-0378">Hydrolase</keyword>
<dbReference type="GO" id="GO:0006284">
    <property type="term" value="P:base-excision repair"/>
    <property type="evidence" value="ECO:0007669"/>
    <property type="project" value="InterPro"/>
</dbReference>
<evidence type="ECO:0000256" key="8">
    <source>
        <dbReference type="ARBA" id="ARBA00023268"/>
    </source>
</evidence>
<name>A0A552V2L6_9FLAO</name>
<dbReference type="Gene3D" id="1.10.8.50">
    <property type="match status" value="1"/>
</dbReference>
<protein>
    <submittedName>
        <fullName evidence="11">Endonuclease</fullName>
    </submittedName>
</protein>
<accession>A0A552V2L6</accession>
<evidence type="ECO:0000256" key="9">
    <source>
        <dbReference type="ARBA" id="ARBA00023295"/>
    </source>
</evidence>
<proteinExistence type="inferred from homology"/>
<keyword evidence="9" id="KW-0326">Glycosidase</keyword>
<keyword evidence="5" id="KW-0238">DNA-binding</keyword>
<dbReference type="GO" id="GO:0016829">
    <property type="term" value="F:lyase activity"/>
    <property type="evidence" value="ECO:0007669"/>
    <property type="project" value="UniProtKB-KW"/>
</dbReference>
<dbReference type="SUPFAM" id="SSF46946">
    <property type="entry name" value="S13-like H2TH domain"/>
    <property type="match status" value="1"/>
</dbReference>
<dbReference type="GO" id="GO:0008534">
    <property type="term" value="F:oxidized purine nucleobase lesion DNA N-glycosylase activity"/>
    <property type="evidence" value="ECO:0007669"/>
    <property type="project" value="UniProtKB-EC"/>
</dbReference>
<dbReference type="PROSITE" id="PS51068">
    <property type="entry name" value="FPG_CAT"/>
    <property type="match status" value="1"/>
</dbReference>
<dbReference type="GO" id="GO:0003684">
    <property type="term" value="F:damaged DNA binding"/>
    <property type="evidence" value="ECO:0007669"/>
    <property type="project" value="InterPro"/>
</dbReference>
<dbReference type="PANTHER" id="PTHR22993">
    <property type="entry name" value="FORMAMIDOPYRIMIDINE-DNA GLYCOSYLASE"/>
    <property type="match status" value="1"/>
</dbReference>
<keyword evidence="6" id="KW-0234">DNA repair</keyword>
<feature type="domain" description="Formamidopyrimidine-DNA glycosylase catalytic" evidence="10">
    <location>
        <begin position="2"/>
        <end position="89"/>
    </location>
</feature>
<evidence type="ECO:0000313" key="12">
    <source>
        <dbReference type="Proteomes" id="UP000320643"/>
    </source>
</evidence>
<dbReference type="GO" id="GO:0003906">
    <property type="term" value="F:DNA-(apurinic or apyrimidinic site) endonuclease activity"/>
    <property type="evidence" value="ECO:0007669"/>
    <property type="project" value="InterPro"/>
</dbReference>
<evidence type="ECO:0000256" key="7">
    <source>
        <dbReference type="ARBA" id="ARBA00023239"/>
    </source>
</evidence>
<dbReference type="AlphaFoldDB" id="A0A552V2L6"/>
<keyword evidence="7" id="KW-0456">Lyase</keyword>
<dbReference type="EMBL" id="VJVZ01000005">
    <property type="protein sequence ID" value="TRW24730.1"/>
    <property type="molecule type" value="Genomic_DNA"/>
</dbReference>
<dbReference type="InterPro" id="IPR015886">
    <property type="entry name" value="H2TH_FPG"/>
</dbReference>
<keyword evidence="12" id="KW-1185">Reference proteome</keyword>
<evidence type="ECO:0000256" key="1">
    <source>
        <dbReference type="ARBA" id="ARBA00001668"/>
    </source>
</evidence>
<keyword evidence="3" id="KW-0227">DNA damage</keyword>
<dbReference type="PANTHER" id="PTHR22993:SF9">
    <property type="entry name" value="FORMAMIDOPYRIMIDINE-DNA GLYCOSYLASE"/>
    <property type="match status" value="1"/>
</dbReference>
<dbReference type="OrthoDB" id="9800855at2"/>
<dbReference type="GO" id="GO:0008270">
    <property type="term" value="F:zinc ion binding"/>
    <property type="evidence" value="ECO:0007669"/>
    <property type="project" value="InterPro"/>
</dbReference>
<dbReference type="SMART" id="SM01232">
    <property type="entry name" value="H2TH"/>
    <property type="match status" value="1"/>
</dbReference>
<keyword evidence="11" id="KW-0255">Endonuclease</keyword>
<evidence type="ECO:0000259" key="10">
    <source>
        <dbReference type="PROSITE" id="PS51068"/>
    </source>
</evidence>
<dbReference type="Pfam" id="PF06831">
    <property type="entry name" value="H2TH"/>
    <property type="match status" value="1"/>
</dbReference>
<evidence type="ECO:0000256" key="4">
    <source>
        <dbReference type="ARBA" id="ARBA00022801"/>
    </source>
</evidence>
<evidence type="ECO:0000256" key="2">
    <source>
        <dbReference type="ARBA" id="ARBA00009409"/>
    </source>
</evidence>
<evidence type="ECO:0000313" key="11">
    <source>
        <dbReference type="EMBL" id="TRW24730.1"/>
    </source>
</evidence>
<dbReference type="SMART" id="SM00898">
    <property type="entry name" value="Fapy_DNA_glyco"/>
    <property type="match status" value="1"/>
</dbReference>
<comment type="similarity">
    <text evidence="2">Belongs to the FPG family.</text>
</comment>
<organism evidence="11 12">
    <name type="scientific">Flavobacterium zepuense</name>
    <dbReference type="NCBI Taxonomy" id="2593302"/>
    <lineage>
        <taxon>Bacteria</taxon>
        <taxon>Pseudomonadati</taxon>
        <taxon>Bacteroidota</taxon>
        <taxon>Flavobacteriia</taxon>
        <taxon>Flavobacteriales</taxon>
        <taxon>Flavobacteriaceae</taxon>
        <taxon>Flavobacterium</taxon>
    </lineage>
</organism>
<comment type="catalytic activity">
    <reaction evidence="1">
        <text>Hydrolysis of DNA containing ring-opened 7-methylguanine residues, releasing 2,6-diamino-4-hydroxy-5-(N-methyl)formamidopyrimidine.</text>
        <dbReference type="EC" id="3.2.2.23"/>
    </reaction>
</comment>
<dbReference type="RefSeq" id="WP_143373134.1">
    <property type="nucleotide sequence ID" value="NZ_VJVZ01000005.1"/>
</dbReference>
<dbReference type="InterPro" id="IPR035937">
    <property type="entry name" value="FPG_N"/>
</dbReference>
<evidence type="ECO:0000256" key="5">
    <source>
        <dbReference type="ARBA" id="ARBA00023125"/>
    </source>
</evidence>
<dbReference type="SUPFAM" id="SSF81624">
    <property type="entry name" value="N-terminal domain of MutM-like DNA repair proteins"/>
    <property type="match status" value="1"/>
</dbReference>
<evidence type="ECO:0000256" key="6">
    <source>
        <dbReference type="ARBA" id="ARBA00023204"/>
    </source>
</evidence>
<keyword evidence="11" id="KW-0540">Nuclease</keyword>
<keyword evidence="8" id="KW-0511">Multifunctional enzyme</keyword>
<sequence>MPEGPSIIIAKNAAKQFIGQKVAAAAGNAKIDISRLENQKLNDIKTWGKHLLLCFDGFTVRIHFLLFGTYFINETKNALLRLGLTFKNGEFNIYTANVQVLEGNVNDHYDFTADVMNDTWNPASAKAKLADVPNKQVCDALLEQDIFSGVGNIIKNEVLYRVHVHPESLIGKIPDNVLDSVITEARNYSFDFLHWKEKDELKKNWLAHSKKTCKRCDLPLHKEYTGTKKRRSFFCTNCQVLYK</sequence>
<gene>
    <name evidence="11" type="ORF">FMM05_09505</name>
</gene>